<protein>
    <submittedName>
        <fullName evidence="4">Uncharacterized protein</fullName>
    </submittedName>
</protein>
<feature type="region of interest" description="Disordered" evidence="2">
    <location>
        <begin position="1"/>
        <end position="36"/>
    </location>
</feature>
<evidence type="ECO:0000256" key="1">
    <source>
        <dbReference type="SAM" id="Coils"/>
    </source>
</evidence>
<feature type="region of interest" description="Disordered" evidence="2">
    <location>
        <begin position="152"/>
        <end position="248"/>
    </location>
</feature>
<evidence type="ECO:0000313" key="4">
    <source>
        <dbReference type="EMBL" id="KAG5459987.1"/>
    </source>
</evidence>
<feature type="coiled-coil region" evidence="1">
    <location>
        <begin position="336"/>
        <end position="394"/>
    </location>
</feature>
<keyword evidence="3" id="KW-0472">Membrane</keyword>
<feature type="region of interest" description="Disordered" evidence="2">
    <location>
        <begin position="406"/>
        <end position="469"/>
    </location>
</feature>
<gene>
    <name evidence="4" type="ORF">BJ554DRAFT_8029</name>
</gene>
<evidence type="ECO:0000313" key="5">
    <source>
        <dbReference type="Proteomes" id="UP000673691"/>
    </source>
</evidence>
<feature type="non-terminal residue" evidence="4">
    <location>
        <position position="1"/>
    </location>
</feature>
<dbReference type="Proteomes" id="UP000673691">
    <property type="component" value="Unassembled WGS sequence"/>
</dbReference>
<accession>A0A8H7ZVE9</accession>
<sequence length="481" mass="52113">IGPGRCVQRKPRDQEDALRVPDHVKNPGSNPATSPAPGILRMYPLLATLSPVFITSFLRGTGDCETAVQGSSHDVLVWLYLYLLTAMSVLLQVVPVGALLGFALDAAASRPAELPPPRATSAAAETGHSAAGPAARCPSARAAAGCCGGPPATPPATVARGRKAGAADGRCRPLDRKDGESGECAANGDGEEDGRRAAEAAANYRRQAQAGEADVRGGAAEASVDDTAADQRRPSPASGGAAKVRRAKGRRPVLPVLASHITIRILAQNQVSCAPPGRHSNVGVIEDDSGNEAREAKLLSTLEKRQQEALSQAMGKIQENLAAIRESQSASPVDNEARAERDRLALECKIEELKRLIEEERRQRHEQELRNAQLSEAKILRNSNERLIREQEREKAARPVRRHKIVKEEMVQTDNIKKELPAKADTESEEQEEEEEKEKEDEREEQEQDQDDDEEEEEPVRVPVSVPPKPKVILRSAVVLY</sequence>
<feature type="compositionally biased region" description="Basic and acidic residues" evidence="2">
    <location>
        <begin position="10"/>
        <end position="25"/>
    </location>
</feature>
<evidence type="ECO:0000256" key="2">
    <source>
        <dbReference type="SAM" id="MobiDB-lite"/>
    </source>
</evidence>
<keyword evidence="5" id="KW-1185">Reference proteome</keyword>
<feature type="compositionally biased region" description="Low complexity" evidence="2">
    <location>
        <begin position="155"/>
        <end position="168"/>
    </location>
</feature>
<dbReference type="AlphaFoldDB" id="A0A8H7ZVE9"/>
<evidence type="ECO:0000256" key="3">
    <source>
        <dbReference type="SAM" id="Phobius"/>
    </source>
</evidence>
<dbReference type="EMBL" id="JAEFCI010005973">
    <property type="protein sequence ID" value="KAG5459987.1"/>
    <property type="molecule type" value="Genomic_DNA"/>
</dbReference>
<feature type="compositionally biased region" description="Low complexity" evidence="2">
    <location>
        <begin position="199"/>
        <end position="211"/>
    </location>
</feature>
<keyword evidence="1" id="KW-0175">Coiled coil</keyword>
<feature type="compositionally biased region" description="Basic and acidic residues" evidence="2">
    <location>
        <begin position="169"/>
        <end position="180"/>
    </location>
</feature>
<name>A0A8H7ZVE9_9FUNG</name>
<feature type="compositionally biased region" description="Basic and acidic residues" evidence="2">
    <location>
        <begin position="406"/>
        <end position="426"/>
    </location>
</feature>
<feature type="transmembrane region" description="Helical" evidence="3">
    <location>
        <begin position="79"/>
        <end position="104"/>
    </location>
</feature>
<feature type="region of interest" description="Disordered" evidence="2">
    <location>
        <begin position="111"/>
        <end position="134"/>
    </location>
</feature>
<keyword evidence="3" id="KW-1133">Transmembrane helix</keyword>
<organism evidence="4 5">
    <name type="scientific">Olpidium bornovanus</name>
    <dbReference type="NCBI Taxonomy" id="278681"/>
    <lineage>
        <taxon>Eukaryota</taxon>
        <taxon>Fungi</taxon>
        <taxon>Fungi incertae sedis</taxon>
        <taxon>Olpidiomycota</taxon>
        <taxon>Olpidiomycotina</taxon>
        <taxon>Olpidiomycetes</taxon>
        <taxon>Olpidiales</taxon>
        <taxon>Olpidiaceae</taxon>
        <taxon>Olpidium</taxon>
    </lineage>
</organism>
<reference evidence="4 5" key="1">
    <citation type="journal article" name="Sci. Rep.">
        <title>Genome-scale phylogenetic analyses confirm Olpidium as the closest living zoosporic fungus to the non-flagellated, terrestrial fungi.</title>
        <authorList>
            <person name="Chang Y."/>
            <person name="Rochon D."/>
            <person name="Sekimoto S."/>
            <person name="Wang Y."/>
            <person name="Chovatia M."/>
            <person name="Sandor L."/>
            <person name="Salamov A."/>
            <person name="Grigoriev I.V."/>
            <person name="Stajich J.E."/>
            <person name="Spatafora J.W."/>
        </authorList>
    </citation>
    <scope>NUCLEOTIDE SEQUENCE [LARGE SCALE GENOMIC DNA]</scope>
    <source>
        <strain evidence="4">S191</strain>
    </source>
</reference>
<feature type="compositionally biased region" description="Acidic residues" evidence="2">
    <location>
        <begin position="427"/>
        <end position="458"/>
    </location>
</feature>
<keyword evidence="3" id="KW-0812">Transmembrane</keyword>
<proteinExistence type="predicted"/>
<comment type="caution">
    <text evidence="4">The sequence shown here is derived from an EMBL/GenBank/DDBJ whole genome shotgun (WGS) entry which is preliminary data.</text>
</comment>